<dbReference type="Proteomes" id="UP001303046">
    <property type="component" value="Unassembled WGS sequence"/>
</dbReference>
<feature type="transmembrane region" description="Helical" evidence="1">
    <location>
        <begin position="30"/>
        <end position="49"/>
    </location>
</feature>
<proteinExistence type="predicted"/>
<evidence type="ECO:0000313" key="2">
    <source>
        <dbReference type="EMBL" id="KAK6758833.1"/>
    </source>
</evidence>
<keyword evidence="3" id="KW-1185">Reference proteome</keyword>
<organism evidence="2 3">
    <name type="scientific">Necator americanus</name>
    <name type="common">Human hookworm</name>
    <dbReference type="NCBI Taxonomy" id="51031"/>
    <lineage>
        <taxon>Eukaryota</taxon>
        <taxon>Metazoa</taxon>
        <taxon>Ecdysozoa</taxon>
        <taxon>Nematoda</taxon>
        <taxon>Chromadorea</taxon>
        <taxon>Rhabditida</taxon>
        <taxon>Rhabditina</taxon>
        <taxon>Rhabditomorpha</taxon>
        <taxon>Strongyloidea</taxon>
        <taxon>Ancylostomatidae</taxon>
        <taxon>Bunostominae</taxon>
        <taxon>Necator</taxon>
    </lineage>
</organism>
<dbReference type="EMBL" id="JAVFWL010000005">
    <property type="protein sequence ID" value="KAK6758833.1"/>
    <property type="molecule type" value="Genomic_DNA"/>
</dbReference>
<gene>
    <name evidence="2" type="primary">Necator_chrV.g20998</name>
    <name evidence="2" type="ORF">RB195_016205</name>
</gene>
<keyword evidence="1" id="KW-0472">Membrane</keyword>
<name>A0ABR1E858_NECAM</name>
<accession>A0ABR1E858</accession>
<evidence type="ECO:0000313" key="3">
    <source>
        <dbReference type="Proteomes" id="UP001303046"/>
    </source>
</evidence>
<keyword evidence="1" id="KW-0812">Transmembrane</keyword>
<reference evidence="2 3" key="1">
    <citation type="submission" date="2023-08" db="EMBL/GenBank/DDBJ databases">
        <title>A Necator americanus chromosomal reference genome.</title>
        <authorList>
            <person name="Ilik V."/>
            <person name="Petrzelkova K.J."/>
            <person name="Pardy F."/>
            <person name="Fuh T."/>
            <person name="Niatou-Singa F.S."/>
            <person name="Gouil Q."/>
            <person name="Baker L."/>
            <person name="Ritchie M.E."/>
            <person name="Jex A.R."/>
            <person name="Gazzola D."/>
            <person name="Li H."/>
            <person name="Toshio Fujiwara R."/>
            <person name="Zhan B."/>
            <person name="Aroian R.V."/>
            <person name="Pafco B."/>
            <person name="Schwarz E.M."/>
        </authorList>
    </citation>
    <scope>NUCLEOTIDE SEQUENCE [LARGE SCALE GENOMIC DNA]</scope>
    <source>
        <strain evidence="2 3">Aroian</strain>
        <tissue evidence="2">Whole animal</tissue>
    </source>
</reference>
<keyword evidence="1" id="KW-1133">Transmembrane helix</keyword>
<protein>
    <submittedName>
        <fullName evidence="2">Uncharacterized protein</fullName>
    </submittedName>
</protein>
<comment type="caution">
    <text evidence="2">The sequence shown here is derived from an EMBL/GenBank/DDBJ whole genome shotgun (WGS) entry which is preliminary data.</text>
</comment>
<sequence length="122" mass="13560">MQEESEVCIVHHLTREQSESLQFKDESMKLGTLLTLLLIITAVSVEAGFGSRLRKGLRKIGRPFERGVKKVAEIAAAGVAGKAILSVAAGRRKRYDYEEYVSMYSEPLFVEELGRLSLTVSN</sequence>
<evidence type="ECO:0000256" key="1">
    <source>
        <dbReference type="SAM" id="Phobius"/>
    </source>
</evidence>